<dbReference type="GO" id="GO:0003677">
    <property type="term" value="F:DNA binding"/>
    <property type="evidence" value="ECO:0007669"/>
    <property type="project" value="InterPro"/>
</dbReference>
<dbReference type="SUPFAM" id="SSF53335">
    <property type="entry name" value="S-adenosyl-L-methionine-dependent methyltransferases"/>
    <property type="match status" value="1"/>
</dbReference>
<evidence type="ECO:0000259" key="1">
    <source>
        <dbReference type="Pfam" id="PF02384"/>
    </source>
</evidence>
<dbReference type="Proteomes" id="UP000550260">
    <property type="component" value="Unassembled WGS sequence"/>
</dbReference>
<name>A0A8E2B2T1_9PSEU</name>
<dbReference type="InterPro" id="IPR003356">
    <property type="entry name" value="DNA_methylase_A-5"/>
</dbReference>
<dbReference type="Gene3D" id="3.40.50.150">
    <property type="entry name" value="Vaccinia Virus protein VP39"/>
    <property type="match status" value="1"/>
</dbReference>
<dbReference type="AlphaFoldDB" id="A0A8E2B2T1"/>
<reference evidence="2 3" key="1">
    <citation type="submission" date="2020-08" db="EMBL/GenBank/DDBJ databases">
        <title>Amycolatopsis echigonensis JCM 21831.</title>
        <authorList>
            <person name="Tedsree N."/>
            <person name="Kuncharoen N."/>
            <person name="Likhitwitayawuid K."/>
            <person name="Tanasupawat S."/>
        </authorList>
    </citation>
    <scope>NUCLEOTIDE SEQUENCE [LARGE SCALE GENOMIC DNA]</scope>
    <source>
        <strain evidence="2 3">JCM 21831</strain>
    </source>
</reference>
<feature type="domain" description="DNA methylase adenine-specific" evidence="1">
    <location>
        <begin position="137"/>
        <end position="239"/>
    </location>
</feature>
<dbReference type="EMBL" id="JACJHR010000004">
    <property type="protein sequence ID" value="MBB2498483.1"/>
    <property type="molecule type" value="Genomic_DNA"/>
</dbReference>
<dbReference type="Pfam" id="PF02384">
    <property type="entry name" value="N6_Mtase"/>
    <property type="match status" value="1"/>
</dbReference>
<protein>
    <submittedName>
        <fullName evidence="2">N-6 DNA methylase</fullName>
    </submittedName>
</protein>
<evidence type="ECO:0000313" key="2">
    <source>
        <dbReference type="EMBL" id="MBB2498483.1"/>
    </source>
</evidence>
<sequence length="268" mass="29630">MRTDEMATRVADAIDEAWHRSGSAGRHEVPLGVAATLALLQPDDGVAFANQVMAMTPRAYWYQSRAVWTEIVRARTDLVDAISPMISWLYDEPDDRLCERVKATADAALAAGLLDLYQPELRHDADLLGRLLAVLKTRTEAKVNAQVYTPPDIADALVSLTMDVVKPGQAICENTVGTGSLFRATAKLLRQRSLDPASMIWIGADIDELAVAVTGVNSMFWGLGHQVVLYHGDSLARADWVEVAYQRRRHVLRLASKVRAVRRILDLM</sequence>
<accession>A0A8E2B2T1</accession>
<comment type="caution">
    <text evidence="2">The sequence shown here is derived from an EMBL/GenBank/DDBJ whole genome shotgun (WGS) entry which is preliminary data.</text>
</comment>
<proteinExistence type="predicted"/>
<organism evidence="2 3">
    <name type="scientific">Amycolatopsis echigonensis</name>
    <dbReference type="NCBI Taxonomy" id="2576905"/>
    <lineage>
        <taxon>Bacteria</taxon>
        <taxon>Bacillati</taxon>
        <taxon>Actinomycetota</taxon>
        <taxon>Actinomycetes</taxon>
        <taxon>Pseudonocardiales</taxon>
        <taxon>Pseudonocardiaceae</taxon>
        <taxon>Amycolatopsis</taxon>
    </lineage>
</organism>
<evidence type="ECO:0000313" key="3">
    <source>
        <dbReference type="Proteomes" id="UP000550260"/>
    </source>
</evidence>
<dbReference type="InterPro" id="IPR029063">
    <property type="entry name" value="SAM-dependent_MTases_sf"/>
</dbReference>
<dbReference type="RefSeq" id="WP_183123028.1">
    <property type="nucleotide sequence ID" value="NZ_JACJHR010000004.1"/>
</dbReference>
<dbReference type="GO" id="GO:0008170">
    <property type="term" value="F:N-methyltransferase activity"/>
    <property type="evidence" value="ECO:0007669"/>
    <property type="project" value="InterPro"/>
</dbReference>
<keyword evidence="2" id="KW-0489">Methyltransferase</keyword>
<keyword evidence="2" id="KW-0808">Transferase</keyword>
<gene>
    <name evidence="2" type="ORF">H5411_04945</name>
</gene>
<dbReference type="GO" id="GO:0032259">
    <property type="term" value="P:methylation"/>
    <property type="evidence" value="ECO:0007669"/>
    <property type="project" value="UniProtKB-KW"/>
</dbReference>